<dbReference type="InterPro" id="IPR001873">
    <property type="entry name" value="ENaC"/>
</dbReference>
<comment type="subcellular location">
    <subcellularLocation>
        <location evidence="1">Membrane</location>
        <topology evidence="1">Multi-pass membrane protein</topology>
    </subcellularLocation>
</comment>
<keyword evidence="7 11" id="KW-0406">Ion transport</keyword>
<evidence type="ECO:0000256" key="9">
    <source>
        <dbReference type="ARBA" id="ARBA00023201"/>
    </source>
</evidence>
<comment type="similarity">
    <text evidence="11">Belongs to the amiloride-sensitive sodium channel (TC 1.A.6) family.</text>
</comment>
<dbReference type="GO" id="GO:0015280">
    <property type="term" value="F:ligand-gated sodium channel activity"/>
    <property type="evidence" value="ECO:0007669"/>
    <property type="project" value="TreeGrafter"/>
</dbReference>
<sequence length="614" mass="69203">MTQYPNESQMNGSTSRLHKNGCVEEGTEVLVADISRDATRSEESANGLHTTDSFGNERMSEWSGTNGGAAAPLDGEPLENCGESELPPSDGGGLRQRRKVGRSKYAWGGKFITNIEATKGNFSLYSDQFSVEGLHHAFDSTNSRLRTSAWIIAFLAFGTFFLFMTVPMVKDYQNRMVVTSIDSQQGEDGLPLPIVTICPRASGIKCDCLLWRKLHCRYRYHVRNLEWMERFDEWSCYTNFDHSNLIDNTYPTLENENCNEFSFSDTEVLFGSPETMMLDACGVDEEILQRYPETRNMTLHNLYDQILAREGTEDGPFITAEETILYAGMNLRGQIKFMDSLYNHVPSNWVHHNHIEWGRSQICSQLRPPNGDARAQQRIAGAGHGLKVLVHGIQQGHFPLRDMAESSPAVDVHINVNQNKEVGENDFIMAPRSEFFDVAAGFDTTIEYETTVFQRHRGWGSEASQTCTDTKEPRQACVQRRKLELVGERCGCKSTQLFGNIRPEFWASPDFLGCSVTRNTTQGDCFKEYSEFGKSVVIPYGVCPNQCQKMSPRIVRHTNKMLSDGQLLFTSQKLRYSGNYITSPQTVLFDVGLGTMDIEKVTERPVISLPELMG</sequence>
<evidence type="ECO:0000256" key="1">
    <source>
        <dbReference type="ARBA" id="ARBA00004141"/>
    </source>
</evidence>
<keyword evidence="2 11" id="KW-0813">Transport</keyword>
<evidence type="ECO:0000313" key="14">
    <source>
        <dbReference type="EMBL" id="CAE2287590.1"/>
    </source>
</evidence>
<feature type="compositionally biased region" description="Basic and acidic residues" evidence="12">
    <location>
        <begin position="34"/>
        <end position="43"/>
    </location>
</feature>
<feature type="compositionally biased region" description="Polar residues" evidence="12">
    <location>
        <begin position="1"/>
        <end position="15"/>
    </location>
</feature>
<keyword evidence="5 13" id="KW-1133">Transmembrane helix</keyword>
<reference evidence="14" key="1">
    <citation type="submission" date="2021-01" db="EMBL/GenBank/DDBJ databases">
        <authorList>
            <person name="Corre E."/>
            <person name="Pelletier E."/>
            <person name="Niang G."/>
            <person name="Scheremetjew M."/>
            <person name="Finn R."/>
            <person name="Kale V."/>
            <person name="Holt S."/>
            <person name="Cochrane G."/>
            <person name="Meng A."/>
            <person name="Brown T."/>
            <person name="Cohen L."/>
        </authorList>
    </citation>
    <scope>NUCLEOTIDE SEQUENCE</scope>
    <source>
        <strain evidence="14">Isolate 1302-5</strain>
    </source>
</reference>
<name>A0A7S4K912_9STRA</name>
<evidence type="ECO:0000256" key="7">
    <source>
        <dbReference type="ARBA" id="ARBA00023065"/>
    </source>
</evidence>
<organism evidence="14">
    <name type="scientific">Odontella aurita</name>
    <dbReference type="NCBI Taxonomy" id="265563"/>
    <lineage>
        <taxon>Eukaryota</taxon>
        <taxon>Sar</taxon>
        <taxon>Stramenopiles</taxon>
        <taxon>Ochrophyta</taxon>
        <taxon>Bacillariophyta</taxon>
        <taxon>Mediophyceae</taxon>
        <taxon>Biddulphiophycidae</taxon>
        <taxon>Eupodiscales</taxon>
        <taxon>Odontellaceae</taxon>
        <taxon>Odontella</taxon>
    </lineage>
</organism>
<dbReference type="EMBL" id="HBKQ01060483">
    <property type="protein sequence ID" value="CAE2287590.1"/>
    <property type="molecule type" value="Transcribed_RNA"/>
</dbReference>
<evidence type="ECO:0000256" key="3">
    <source>
        <dbReference type="ARBA" id="ARBA00022461"/>
    </source>
</evidence>
<evidence type="ECO:0000256" key="8">
    <source>
        <dbReference type="ARBA" id="ARBA00023136"/>
    </source>
</evidence>
<evidence type="ECO:0000256" key="6">
    <source>
        <dbReference type="ARBA" id="ARBA00023053"/>
    </source>
</evidence>
<keyword evidence="8 13" id="KW-0472">Membrane</keyword>
<dbReference type="Pfam" id="PF00858">
    <property type="entry name" value="ASC"/>
    <property type="match status" value="1"/>
</dbReference>
<evidence type="ECO:0000256" key="2">
    <source>
        <dbReference type="ARBA" id="ARBA00022448"/>
    </source>
</evidence>
<keyword evidence="9 11" id="KW-0739">Sodium transport</keyword>
<gene>
    <name evidence="14" type="ORF">OAUR00152_LOCUS41274</name>
</gene>
<dbReference type="GO" id="GO:0005886">
    <property type="term" value="C:plasma membrane"/>
    <property type="evidence" value="ECO:0007669"/>
    <property type="project" value="TreeGrafter"/>
</dbReference>
<dbReference type="PANTHER" id="PTHR11690:SF248">
    <property type="entry name" value="PICKPOCKET 17, ISOFORM A"/>
    <property type="match status" value="1"/>
</dbReference>
<proteinExistence type="inferred from homology"/>
<keyword evidence="10 11" id="KW-0407">Ion channel</keyword>
<dbReference type="AlphaFoldDB" id="A0A7S4K912"/>
<dbReference type="PANTHER" id="PTHR11690">
    <property type="entry name" value="AMILORIDE-SENSITIVE SODIUM CHANNEL-RELATED"/>
    <property type="match status" value="1"/>
</dbReference>
<keyword evidence="3 11" id="KW-0894">Sodium channel</keyword>
<accession>A0A7S4K912</accession>
<evidence type="ECO:0000256" key="10">
    <source>
        <dbReference type="ARBA" id="ARBA00023303"/>
    </source>
</evidence>
<evidence type="ECO:0000256" key="13">
    <source>
        <dbReference type="SAM" id="Phobius"/>
    </source>
</evidence>
<evidence type="ECO:0000256" key="4">
    <source>
        <dbReference type="ARBA" id="ARBA00022692"/>
    </source>
</evidence>
<keyword evidence="6" id="KW-0915">Sodium</keyword>
<feature type="region of interest" description="Disordered" evidence="12">
    <location>
        <begin position="34"/>
        <end position="97"/>
    </location>
</feature>
<feature type="region of interest" description="Disordered" evidence="12">
    <location>
        <begin position="1"/>
        <end position="22"/>
    </location>
</feature>
<keyword evidence="4 11" id="KW-0812">Transmembrane</keyword>
<evidence type="ECO:0000256" key="11">
    <source>
        <dbReference type="RuleBase" id="RU000679"/>
    </source>
</evidence>
<evidence type="ECO:0000256" key="5">
    <source>
        <dbReference type="ARBA" id="ARBA00022989"/>
    </source>
</evidence>
<feature type="transmembrane region" description="Helical" evidence="13">
    <location>
        <begin position="149"/>
        <end position="169"/>
    </location>
</feature>
<protein>
    <submittedName>
        <fullName evidence="14">Uncharacterized protein</fullName>
    </submittedName>
</protein>
<evidence type="ECO:0000256" key="12">
    <source>
        <dbReference type="SAM" id="MobiDB-lite"/>
    </source>
</evidence>